<feature type="transmembrane region" description="Helical" evidence="2">
    <location>
        <begin position="134"/>
        <end position="156"/>
    </location>
</feature>
<evidence type="ECO:0000256" key="1">
    <source>
        <dbReference type="SAM" id="MobiDB-lite"/>
    </source>
</evidence>
<dbReference type="AlphaFoldDB" id="A0AAD9N390"/>
<feature type="compositionally biased region" description="Polar residues" evidence="1">
    <location>
        <begin position="329"/>
        <end position="339"/>
    </location>
</feature>
<evidence type="ECO:0000313" key="4">
    <source>
        <dbReference type="Proteomes" id="UP001208570"/>
    </source>
</evidence>
<keyword evidence="2" id="KW-0472">Membrane</keyword>
<proteinExistence type="predicted"/>
<comment type="caution">
    <text evidence="3">The sequence shown here is derived from an EMBL/GenBank/DDBJ whole genome shotgun (WGS) entry which is preliminary data.</text>
</comment>
<dbReference type="PANTHER" id="PTHR35555">
    <property type="entry name" value="ENDONUCLEASE-REVERSE TRANSCRIPTASE"/>
    <property type="match status" value="1"/>
</dbReference>
<name>A0AAD9N390_9ANNE</name>
<sequence length="539" mass="60840">MMRASGTDLSQIQRRQIGNGSRNQRISEAFYENSIEQDNQQEGESNRCRFPDLATSMHRSYNIKKYEIHQSRRLPHWVWYLLARFLGIKLHPLDRPIFGTLMIVLTVLFAITYIVSFIWYIAYDIVNEYTKQTVLTGVFSIVMVIYWASLGVYANKLAARLFSSQKFIDSVRLHSRTVFKVSAAGLMIIIAIASTILNNYTSATLYNGERCQNLTVSREVCYVMFGARLGYSIFSLIWNLLVGIVLLSVCRTHTIGIRRFIRQLEEDGHTYELYVRNMYNNVPVSQHSDTTQLGDDGVLVDIGQSDQLRQDKNIPGQSNTPIPPVAVDTSDSSVSQVGKKTSPPHPNRPIIIIKEGSVATMDEGEVELPNVAAMPPIDRLKLERTRASEDREIGAETPSTSNDKIQLINPDPPSYASRSTQHSLILLPSTSSLSLDQRSSMDQPSVGPNVLSPDNILLCYWRIGCRLRTTSIALQRWLIAWVCFILAWSLSFIVNWIHHEATMIEIAAFILPIMLLPLVCSAYGEVNMEGKRMVQVSCV</sequence>
<keyword evidence="2" id="KW-0812">Transmembrane</keyword>
<feature type="region of interest" description="Disordered" evidence="1">
    <location>
        <begin position="386"/>
        <end position="418"/>
    </location>
</feature>
<organism evidence="3 4">
    <name type="scientific">Paralvinella palmiformis</name>
    <dbReference type="NCBI Taxonomy" id="53620"/>
    <lineage>
        <taxon>Eukaryota</taxon>
        <taxon>Metazoa</taxon>
        <taxon>Spiralia</taxon>
        <taxon>Lophotrochozoa</taxon>
        <taxon>Annelida</taxon>
        <taxon>Polychaeta</taxon>
        <taxon>Sedentaria</taxon>
        <taxon>Canalipalpata</taxon>
        <taxon>Terebellida</taxon>
        <taxon>Terebelliformia</taxon>
        <taxon>Alvinellidae</taxon>
        <taxon>Paralvinella</taxon>
    </lineage>
</organism>
<gene>
    <name evidence="3" type="ORF">LSH36_284g03009</name>
</gene>
<keyword evidence="2" id="KW-1133">Transmembrane helix</keyword>
<evidence type="ECO:0000313" key="3">
    <source>
        <dbReference type="EMBL" id="KAK2153833.1"/>
    </source>
</evidence>
<accession>A0AAD9N390</accession>
<feature type="transmembrane region" description="Helical" evidence="2">
    <location>
        <begin position="229"/>
        <end position="250"/>
    </location>
</feature>
<protein>
    <submittedName>
        <fullName evidence="3">Uncharacterized protein</fullName>
    </submittedName>
</protein>
<feature type="non-terminal residue" evidence="3">
    <location>
        <position position="1"/>
    </location>
</feature>
<dbReference type="PANTHER" id="PTHR35555:SF3">
    <property type="entry name" value="ENDONUCLEASE-REVERSE TRANSCRIPTASE"/>
    <property type="match status" value="1"/>
</dbReference>
<evidence type="ECO:0000256" key="2">
    <source>
        <dbReference type="SAM" id="Phobius"/>
    </source>
</evidence>
<feature type="transmembrane region" description="Helical" evidence="2">
    <location>
        <begin position="477"/>
        <end position="497"/>
    </location>
</feature>
<feature type="region of interest" description="Disordered" evidence="1">
    <location>
        <begin position="308"/>
        <end position="349"/>
    </location>
</feature>
<dbReference type="EMBL" id="JAODUP010000284">
    <property type="protein sequence ID" value="KAK2153833.1"/>
    <property type="molecule type" value="Genomic_DNA"/>
</dbReference>
<reference evidence="3" key="1">
    <citation type="journal article" date="2023" name="Mol. Biol. Evol.">
        <title>Third-Generation Sequencing Reveals the Adaptive Role of the Epigenome in Three Deep-Sea Polychaetes.</title>
        <authorList>
            <person name="Perez M."/>
            <person name="Aroh O."/>
            <person name="Sun Y."/>
            <person name="Lan Y."/>
            <person name="Juniper S.K."/>
            <person name="Young C.R."/>
            <person name="Angers B."/>
            <person name="Qian P.Y."/>
        </authorList>
    </citation>
    <scope>NUCLEOTIDE SEQUENCE</scope>
    <source>
        <strain evidence="3">P08H-3</strain>
    </source>
</reference>
<feature type="transmembrane region" description="Helical" evidence="2">
    <location>
        <begin position="177"/>
        <end position="197"/>
    </location>
</feature>
<feature type="transmembrane region" description="Helical" evidence="2">
    <location>
        <begin position="97"/>
        <end position="122"/>
    </location>
</feature>
<dbReference type="Proteomes" id="UP001208570">
    <property type="component" value="Unassembled WGS sequence"/>
</dbReference>
<feature type="transmembrane region" description="Helical" evidence="2">
    <location>
        <begin position="503"/>
        <end position="523"/>
    </location>
</feature>
<keyword evidence="4" id="KW-1185">Reference proteome</keyword>